<sequence length="112" mass="12134">MAVRFKDTPTAVGTVYALEEDGMVAHLINLSQKLQDMGCGEETHEPLENLEPISDIKVGQRVFFKNDGSDFSGEVFEFVDDGMVAGLKDLSPKLAALGADPTHEPVDNLAQL</sequence>
<name>A0A7S0IMW1_9EUKA</name>
<dbReference type="AlphaFoldDB" id="A0A7S0IMW1"/>
<organism evidence="1">
    <name type="scientific">Calcidiscus leptoporus</name>
    <dbReference type="NCBI Taxonomy" id="127549"/>
    <lineage>
        <taxon>Eukaryota</taxon>
        <taxon>Haptista</taxon>
        <taxon>Haptophyta</taxon>
        <taxon>Prymnesiophyceae</taxon>
        <taxon>Coccolithales</taxon>
        <taxon>Calcidiscaceae</taxon>
        <taxon>Calcidiscus</taxon>
    </lineage>
</organism>
<accession>A0A7S0IMW1</accession>
<dbReference type="EMBL" id="HBER01003900">
    <property type="protein sequence ID" value="CAD8526631.1"/>
    <property type="molecule type" value="Transcribed_RNA"/>
</dbReference>
<proteinExistence type="predicted"/>
<protein>
    <submittedName>
        <fullName evidence="1">Uncharacterized protein</fullName>
    </submittedName>
</protein>
<gene>
    <name evidence="1" type="ORF">CLEP1334_LOCUS1984</name>
</gene>
<evidence type="ECO:0000313" key="1">
    <source>
        <dbReference type="EMBL" id="CAD8526631.1"/>
    </source>
</evidence>
<reference evidence="1" key="1">
    <citation type="submission" date="2021-01" db="EMBL/GenBank/DDBJ databases">
        <authorList>
            <person name="Corre E."/>
            <person name="Pelletier E."/>
            <person name="Niang G."/>
            <person name="Scheremetjew M."/>
            <person name="Finn R."/>
            <person name="Kale V."/>
            <person name="Holt S."/>
            <person name="Cochrane G."/>
            <person name="Meng A."/>
            <person name="Brown T."/>
            <person name="Cohen L."/>
        </authorList>
    </citation>
    <scope>NUCLEOTIDE SEQUENCE</scope>
    <source>
        <strain evidence="1">RCC1130</strain>
    </source>
</reference>